<dbReference type="InterPro" id="IPR036961">
    <property type="entry name" value="Kinesin_motor_dom_sf"/>
</dbReference>
<evidence type="ECO:0000256" key="8">
    <source>
        <dbReference type="ARBA" id="ARBA00034704"/>
    </source>
</evidence>
<dbReference type="EMBL" id="LFYR01001279">
    <property type="protein sequence ID" value="KMZ62966.1"/>
    <property type="molecule type" value="Genomic_DNA"/>
</dbReference>
<keyword evidence="14" id="KW-1185">Reference proteome</keyword>
<dbReference type="InterPro" id="IPR019821">
    <property type="entry name" value="Kinesin_motor_CS"/>
</dbReference>
<dbReference type="InterPro" id="IPR047241">
    <property type="entry name" value="KIF11-like_kin_motor_dom"/>
</dbReference>
<organism evidence="13 14">
    <name type="scientific">Zostera marina</name>
    <name type="common">Eelgrass</name>
    <dbReference type="NCBI Taxonomy" id="29655"/>
    <lineage>
        <taxon>Eukaryota</taxon>
        <taxon>Viridiplantae</taxon>
        <taxon>Streptophyta</taxon>
        <taxon>Embryophyta</taxon>
        <taxon>Tracheophyta</taxon>
        <taxon>Spermatophyta</taxon>
        <taxon>Magnoliopsida</taxon>
        <taxon>Liliopsida</taxon>
        <taxon>Zosteraceae</taxon>
        <taxon>Zostera</taxon>
    </lineage>
</organism>
<keyword evidence="5 10" id="KW-0067">ATP-binding</keyword>
<evidence type="ECO:0000256" key="6">
    <source>
        <dbReference type="ARBA" id="ARBA00023175"/>
    </source>
</evidence>
<dbReference type="GO" id="GO:0005524">
    <property type="term" value="F:ATP binding"/>
    <property type="evidence" value="ECO:0007669"/>
    <property type="project" value="UniProtKB-UniRule"/>
</dbReference>
<gene>
    <name evidence="13" type="ORF">ZOSMA_42G00060</name>
</gene>
<keyword evidence="7" id="KW-0206">Cytoskeleton</keyword>
<evidence type="ECO:0000256" key="5">
    <source>
        <dbReference type="ARBA" id="ARBA00022840"/>
    </source>
</evidence>
<evidence type="ECO:0000256" key="7">
    <source>
        <dbReference type="ARBA" id="ARBA00023212"/>
    </source>
</evidence>
<keyword evidence="3" id="KW-0493">Microtubule</keyword>
<feature type="region of interest" description="Disordered" evidence="11">
    <location>
        <begin position="1026"/>
        <end position="1046"/>
    </location>
</feature>
<feature type="compositionally biased region" description="Basic and acidic residues" evidence="11">
    <location>
        <begin position="1026"/>
        <end position="1036"/>
    </location>
</feature>
<dbReference type="GO" id="GO:0072686">
    <property type="term" value="C:mitotic spindle"/>
    <property type="evidence" value="ECO:0000318"/>
    <property type="project" value="GO_Central"/>
</dbReference>
<feature type="binding site" evidence="10">
    <location>
        <begin position="137"/>
        <end position="144"/>
    </location>
    <ligand>
        <name>ATP</name>
        <dbReference type="ChEBI" id="CHEBI:30616"/>
    </ligand>
</feature>
<evidence type="ECO:0000259" key="12">
    <source>
        <dbReference type="PROSITE" id="PS50067"/>
    </source>
</evidence>
<evidence type="ECO:0000256" key="10">
    <source>
        <dbReference type="PROSITE-ProRule" id="PRU00283"/>
    </source>
</evidence>
<evidence type="ECO:0000313" key="13">
    <source>
        <dbReference type="EMBL" id="KMZ62966.1"/>
    </source>
</evidence>
<evidence type="ECO:0000256" key="2">
    <source>
        <dbReference type="ARBA" id="ARBA00022490"/>
    </source>
</evidence>
<evidence type="ECO:0000256" key="9">
    <source>
        <dbReference type="ARBA" id="ARBA00046159"/>
    </source>
</evidence>
<comment type="caution">
    <text evidence="13">The sequence shown here is derived from an EMBL/GenBank/DDBJ whole genome shotgun (WGS) entry which is preliminary data.</text>
</comment>
<feature type="domain" description="Kinesin motor" evidence="12">
    <location>
        <begin position="51"/>
        <end position="395"/>
    </location>
</feature>
<dbReference type="InterPro" id="IPR027417">
    <property type="entry name" value="P-loop_NTPase"/>
</dbReference>
<comment type="function">
    <text evidence="9">Responsible for microtubule translocation. May be important for the organization of phragmoplast-specific arrays of microtubules. Plays an essential role in stabilizing the mitotic spindle. Required during mitotic cytokinesis.</text>
</comment>
<keyword evidence="2" id="KW-0963">Cytoplasm</keyword>
<dbReference type="InterPro" id="IPR001752">
    <property type="entry name" value="Kinesin_motor_dom"/>
</dbReference>
<dbReference type="PANTHER" id="PTHR47970:SF32">
    <property type="entry name" value="KINESIN-LIKE PROTEIN KIN-5B"/>
    <property type="match status" value="1"/>
</dbReference>
<dbReference type="SUPFAM" id="SSF52540">
    <property type="entry name" value="P-loop containing nucleoside triphosphate hydrolases"/>
    <property type="match status" value="1"/>
</dbReference>
<sequence length="1046" mass="118575">MSFTPRRKLGFSVPSTPSGYTTPRPEKRPFDLRWADGSSYSTSNVRDGEVNVKVIVRCRPFNDEELKNNVQSVVLCNELNGEVRILQSIVNKQLDKLFPFDKVFSSKTQQRRVYDDAISPIVSDVLEGFNCTVFAYGQTGTGKTYTMEGGMESVKGGELSSEAGVIPRAVRQIFDTLDEQKADYSMKVSFLELYNEEITDLLVFNDSSRNAEEEKQRKPICLLEDGKGGAIIRGLEEEVVKSASEIFSLLERATPKRRTADTLLNTQSSRSHSVFSIMIHVKEPVMGDEELIKYGRLNLVDLAGSENVSRSGSREGRAREAGEVNKSLLTLGRVITALVEHSCHIPFRDSKLTRLLRESLGGKTKTCIIATISPSIHSLEETLNTLDYAFRAKSIRNKPEVNQKLSKSVLLKDMYQEMERLKQDLKAAREKNGVYIPSDRFAQDEAEKKVMIEKVEQLEFDLNFTRKQAELTGSYKEQYSVEKERNMDLEKEIKICKMNMEALNVAFLDIEEKLKESNLTLKEKEFIISNLLTSENAIIEKAKDLHSNLEIASNDISKLHAKMDQKTKIEAQNNAVVMNYGAQLDQSLKKLHQCVIGCVTEQHQILQSMEEEAKSFIAKKCEETTNMESKIQTIKDQYYMGIGTMNDLACTLRNKGSLDIEELKSANAILTMTVENFMLTMVSEAEQVLNYIQSSLVNQKQIMSLSSKQQEEGLQRTLLSTQMISRTTVDFFNELHIRASNLFASIGENEIERNKEFSLFKKKFQEVSAREEKSTLEKIACILLTADTKNNEFVSEALDAMFHDTFLSGKKTLQDLSEIQKMSSKAENDWKKYIEKTDSQIRKDAKSVVEIRDVMENSVLDCSGYVNHSKRQWNNIQSTINSLNKVGNEAMDAILEEGNLANCKFLDEFASVCLSTDAKINNGTSDLLWNINNALLLDHEMEKEIQPMNQKCVDQLKLFQESHLTRITNSRDLAEKHLLREYKVDKVDCQTCSVAPKKQQMNIPSMASIEALRTPTFDNLLKDMRSLKGAEAKQPETPRSPLKTVN</sequence>
<evidence type="ECO:0000256" key="3">
    <source>
        <dbReference type="ARBA" id="ARBA00022701"/>
    </source>
</evidence>
<dbReference type="GO" id="GO:0090307">
    <property type="term" value="P:mitotic spindle assembly"/>
    <property type="evidence" value="ECO:0000318"/>
    <property type="project" value="GO_Central"/>
</dbReference>
<dbReference type="GO" id="GO:0007018">
    <property type="term" value="P:microtubule-based movement"/>
    <property type="evidence" value="ECO:0007669"/>
    <property type="project" value="InterPro"/>
</dbReference>
<keyword evidence="6 10" id="KW-0505">Motor protein</keyword>
<dbReference type="SMART" id="SM00129">
    <property type="entry name" value="KISc"/>
    <property type="match status" value="1"/>
</dbReference>
<proteinExistence type="inferred from homology"/>
<dbReference type="FunFam" id="3.40.850.10:FF:000019">
    <property type="entry name" value="Kinesin-like protein KIN-5D"/>
    <property type="match status" value="1"/>
</dbReference>
<dbReference type="Proteomes" id="UP000036987">
    <property type="component" value="Unassembled WGS sequence"/>
</dbReference>
<dbReference type="AlphaFoldDB" id="A0A0K9P1M1"/>
<dbReference type="OMA" id="DCEANVQ"/>
<dbReference type="GO" id="GO:0005876">
    <property type="term" value="C:spindle microtubule"/>
    <property type="evidence" value="ECO:0000318"/>
    <property type="project" value="GO_Central"/>
</dbReference>
<dbReference type="PRINTS" id="PR00380">
    <property type="entry name" value="KINESINHEAVY"/>
</dbReference>
<dbReference type="GO" id="GO:0008574">
    <property type="term" value="F:plus-end-directed microtubule motor activity"/>
    <property type="evidence" value="ECO:0000318"/>
    <property type="project" value="GO_Central"/>
</dbReference>
<feature type="region of interest" description="Disordered" evidence="11">
    <location>
        <begin position="1"/>
        <end position="31"/>
    </location>
</feature>
<dbReference type="GO" id="GO:0008017">
    <property type="term" value="F:microtubule binding"/>
    <property type="evidence" value="ECO:0007669"/>
    <property type="project" value="InterPro"/>
</dbReference>
<dbReference type="PROSITE" id="PS50067">
    <property type="entry name" value="KINESIN_MOTOR_2"/>
    <property type="match status" value="1"/>
</dbReference>
<dbReference type="GO" id="GO:0051231">
    <property type="term" value="P:spindle elongation"/>
    <property type="evidence" value="ECO:0000318"/>
    <property type="project" value="GO_Central"/>
</dbReference>
<protein>
    <submittedName>
        <fullName evidence="13">Kinesin-related protein-like</fullName>
    </submittedName>
</protein>
<dbReference type="InterPro" id="IPR047149">
    <property type="entry name" value="KIF11-like"/>
</dbReference>
<evidence type="ECO:0000256" key="4">
    <source>
        <dbReference type="ARBA" id="ARBA00022741"/>
    </source>
</evidence>
<comment type="similarity">
    <text evidence="8">Belongs to the TRAFAC class myosin-kinesin ATPase superfamily. Kinesin family. KIN-5/BimC subfamily.</text>
</comment>
<name>A0A0K9P1M1_ZOSMR</name>
<dbReference type="STRING" id="29655.A0A0K9P1M1"/>
<dbReference type="OrthoDB" id="3176171at2759"/>
<dbReference type="PROSITE" id="PS00411">
    <property type="entry name" value="KINESIN_MOTOR_1"/>
    <property type="match status" value="1"/>
</dbReference>
<dbReference type="PANTHER" id="PTHR47970">
    <property type="entry name" value="KINESIN-LIKE PROTEIN KIF11"/>
    <property type="match status" value="1"/>
</dbReference>
<keyword evidence="4 10" id="KW-0547">Nucleotide-binding</keyword>
<dbReference type="Pfam" id="PF00225">
    <property type="entry name" value="Kinesin"/>
    <property type="match status" value="1"/>
</dbReference>
<dbReference type="CDD" id="cd01364">
    <property type="entry name" value="KISc_BimC_Eg5"/>
    <property type="match status" value="1"/>
</dbReference>
<evidence type="ECO:0000256" key="1">
    <source>
        <dbReference type="ARBA" id="ARBA00004186"/>
    </source>
</evidence>
<accession>A0A0K9P1M1</accession>
<evidence type="ECO:0000256" key="11">
    <source>
        <dbReference type="SAM" id="MobiDB-lite"/>
    </source>
</evidence>
<comment type="subcellular location">
    <subcellularLocation>
        <location evidence="1">Cytoplasm</location>
        <location evidence="1">Cytoskeleton</location>
        <location evidence="1">Spindle</location>
    </subcellularLocation>
</comment>
<evidence type="ECO:0000313" key="14">
    <source>
        <dbReference type="Proteomes" id="UP000036987"/>
    </source>
</evidence>
<reference evidence="14" key="1">
    <citation type="journal article" date="2016" name="Nature">
        <title>The genome of the seagrass Zostera marina reveals angiosperm adaptation to the sea.</title>
        <authorList>
            <person name="Olsen J.L."/>
            <person name="Rouze P."/>
            <person name="Verhelst B."/>
            <person name="Lin Y.-C."/>
            <person name="Bayer T."/>
            <person name="Collen J."/>
            <person name="Dattolo E."/>
            <person name="De Paoli E."/>
            <person name="Dittami S."/>
            <person name="Maumus F."/>
            <person name="Michel G."/>
            <person name="Kersting A."/>
            <person name="Lauritano C."/>
            <person name="Lohaus R."/>
            <person name="Toepel M."/>
            <person name="Tonon T."/>
            <person name="Vanneste K."/>
            <person name="Amirebrahimi M."/>
            <person name="Brakel J."/>
            <person name="Bostroem C."/>
            <person name="Chovatia M."/>
            <person name="Grimwood J."/>
            <person name="Jenkins J.W."/>
            <person name="Jueterbock A."/>
            <person name="Mraz A."/>
            <person name="Stam W.T."/>
            <person name="Tice H."/>
            <person name="Bornberg-Bauer E."/>
            <person name="Green P.J."/>
            <person name="Pearson G.A."/>
            <person name="Procaccini G."/>
            <person name="Duarte C.M."/>
            <person name="Schmutz J."/>
            <person name="Reusch T.B.H."/>
            <person name="Van de Peer Y."/>
        </authorList>
    </citation>
    <scope>NUCLEOTIDE SEQUENCE [LARGE SCALE GENOMIC DNA]</scope>
    <source>
        <strain evidence="14">cv. Finnish</strain>
    </source>
</reference>
<dbReference type="Gene3D" id="3.40.850.10">
    <property type="entry name" value="Kinesin motor domain"/>
    <property type="match status" value="1"/>
</dbReference>